<dbReference type="Gene3D" id="3.40.720.10">
    <property type="entry name" value="Alkaline Phosphatase, subunit A"/>
    <property type="match status" value="2"/>
</dbReference>
<dbReference type="EMBL" id="NZBU01000001">
    <property type="protein sequence ID" value="MAG21741.1"/>
    <property type="molecule type" value="Genomic_DNA"/>
</dbReference>
<organism evidence="1 2">
    <name type="scientific">Candidatus Iainarchaeum sp</name>
    <dbReference type="NCBI Taxonomy" id="3101447"/>
    <lineage>
        <taxon>Archaea</taxon>
        <taxon>Candidatus Iainarchaeota</taxon>
        <taxon>Candidatus Iainarchaeia</taxon>
        <taxon>Candidatus Iainarchaeales</taxon>
        <taxon>Candidatus Iainarchaeaceae</taxon>
        <taxon>Candidatus Iainarchaeum</taxon>
    </lineage>
</organism>
<dbReference type="InterPro" id="IPR002591">
    <property type="entry name" value="Phosphodiest/P_Trfase"/>
</dbReference>
<dbReference type="Proteomes" id="UP000226592">
    <property type="component" value="Unassembled WGS sequence"/>
</dbReference>
<dbReference type="PANTHER" id="PTHR10151">
    <property type="entry name" value="ECTONUCLEOTIDE PYROPHOSPHATASE/PHOSPHODIESTERASE"/>
    <property type="match status" value="1"/>
</dbReference>
<dbReference type="GO" id="GO:0016787">
    <property type="term" value="F:hydrolase activity"/>
    <property type="evidence" value="ECO:0007669"/>
    <property type="project" value="UniProtKB-ARBA"/>
</dbReference>
<dbReference type="PANTHER" id="PTHR10151:SF120">
    <property type="entry name" value="BIS(5'-ADENOSYL)-TRIPHOSPHATASE"/>
    <property type="match status" value="1"/>
</dbReference>
<dbReference type="AlphaFoldDB" id="A0A2D6M004"/>
<dbReference type="InterPro" id="IPR017850">
    <property type="entry name" value="Alkaline_phosphatase_core_sf"/>
</dbReference>
<evidence type="ECO:0008006" key="3">
    <source>
        <dbReference type="Google" id="ProtNLM"/>
    </source>
</evidence>
<proteinExistence type="predicted"/>
<protein>
    <recommendedName>
        <fullName evidence="3">Nucleotide pyrophosphatase</fullName>
    </recommendedName>
</protein>
<gene>
    <name evidence="1" type="ORF">CL943_00350</name>
</gene>
<accession>A0A2D6M004</accession>
<reference evidence="2" key="1">
    <citation type="submission" date="2017-09" db="EMBL/GenBank/DDBJ databases">
        <title>The Reconstruction of 2,631 Draft Metagenome-Assembled Genomes from the Global Oceans.</title>
        <authorList>
            <person name="Tully B.J."/>
            <person name="Graham E.D."/>
            <person name="Heidelberg J.F."/>
        </authorList>
    </citation>
    <scope>NUCLEOTIDE SEQUENCE [LARGE SCALE GENOMIC DNA]</scope>
</reference>
<dbReference type="Pfam" id="PF01663">
    <property type="entry name" value="Phosphodiest"/>
    <property type="match status" value="2"/>
</dbReference>
<comment type="caution">
    <text evidence="1">The sequence shown here is derived from an EMBL/GenBank/DDBJ whole genome shotgun (WGS) entry which is preliminary data.</text>
</comment>
<evidence type="ECO:0000313" key="2">
    <source>
        <dbReference type="Proteomes" id="UP000226592"/>
    </source>
</evidence>
<name>A0A2D6M004_9ARCH</name>
<dbReference type="SUPFAM" id="SSF53649">
    <property type="entry name" value="Alkaline phosphatase-like"/>
    <property type="match status" value="1"/>
</dbReference>
<evidence type="ECO:0000313" key="1">
    <source>
        <dbReference type="EMBL" id="MAG21741.1"/>
    </source>
</evidence>
<sequence>MNLKSRKTAIVVVILVITLVLAIPLFTAPKPEPLELDQKVVIIGFDGLDPVLTEKYMQQGLLPNFSALREQGSYSRLATTNPAETPVAFSSFSTGLNPGKHKIYGFLEINPDTYQPDLGLVEVQERFLQKPLLINKKQGKDFWDILSEKRIRSRIIQVPQTFPADDMHGYGALLSGLGVPDIKGTMGTFSFYTEEQASETDTEAGGKIYTLALVNGKASTFVSGTNDVEIPLEFEVDKQERTVKITVDGQTQVVKEGDWSNWFSFYFPMNPIIGVNAIARFHVNSVDPFQVYLAPLSFDPRQPFFDLSNPTNYIQKLASDAGLFKTQGWAVDSWALNDGKIDEETFLEDVYSVFTARKEITLQEFRKKDWNLFVSVFGSSDRLQHMFWRYIDREHPLYNEKEAEKYGQEIQKLYQEFDSIVGTMMAELDDDTTFIVLSDHGFNSYRKSVNINTWLVENGFMVVKDQGKVYQLRDLYSGEGLFWSNVDWSKTKAYAVSLGEIRINLKGREGFGIIEKGEEYEQVRTDLIEGLMQLRDPDNNALVVRSVKRKEEIYSGDLDDAPDLMIGFNNGYRIAWEAAVGGLSENIIEGNERKWSGDHVTFDPEITKGILLINKKVELQNPNIMDLAPTVLALLEQEAPTMDGRNLFD</sequence>